<dbReference type="AlphaFoldDB" id="A0A2C9KE13"/>
<dbReference type="Proteomes" id="UP000076420">
    <property type="component" value="Unassembled WGS sequence"/>
</dbReference>
<protein>
    <submittedName>
        <fullName evidence="2">Uncharacterized protein</fullName>
    </submittedName>
</protein>
<dbReference type="OrthoDB" id="10567640at2759"/>
<dbReference type="VEuPathDB" id="VectorBase:BGLB017995"/>
<name>A0A2C9KE13_BIOGL</name>
<dbReference type="VEuPathDB" id="VectorBase:BGLAX_046321"/>
<feature type="region of interest" description="Disordered" evidence="1">
    <location>
        <begin position="1"/>
        <end position="21"/>
    </location>
</feature>
<reference evidence="2" key="1">
    <citation type="submission" date="2020-05" db="UniProtKB">
        <authorList>
            <consortium name="EnsemblMetazoa"/>
        </authorList>
    </citation>
    <scope>IDENTIFICATION</scope>
    <source>
        <strain evidence="2">BB02</strain>
    </source>
</reference>
<proteinExistence type="predicted"/>
<feature type="compositionally biased region" description="Basic and acidic residues" evidence="1">
    <location>
        <begin position="219"/>
        <end position="231"/>
    </location>
</feature>
<gene>
    <name evidence="2" type="primary">106071815</name>
</gene>
<feature type="region of interest" description="Disordered" evidence="1">
    <location>
        <begin position="137"/>
        <end position="231"/>
    </location>
</feature>
<evidence type="ECO:0000313" key="3">
    <source>
        <dbReference type="Proteomes" id="UP000076420"/>
    </source>
</evidence>
<dbReference type="EnsemblMetazoa" id="BGLB017995-RA">
    <property type="protein sequence ID" value="BGLB017995-PA"/>
    <property type="gene ID" value="BGLB017995"/>
</dbReference>
<evidence type="ECO:0000256" key="1">
    <source>
        <dbReference type="SAM" id="MobiDB-lite"/>
    </source>
</evidence>
<sequence>MQQPGMAHSEQCCSGLHSSERRQPERNLYPVPVYRVPYYYPYQALQIPWAGSYLVPYGYLMEQQPLPRDRDLSGHDPNLQPMNGARYVMPFIPEQHFMNGARYAPGHFPELQPMDGGRYSPGVDYQQSTRGRHFPDLASVSQQPARSRHLHQQQGSATDSYPYELFPEPQLSQKRKRKSGLQDIQDMKIGFWNPEENNEAKCTKSEKKKSHKNSTLVMDEQREKKYPNPVK</sequence>
<dbReference type="KEGG" id="bgt:106071815"/>
<organism evidence="2 3">
    <name type="scientific">Biomphalaria glabrata</name>
    <name type="common">Bloodfluke planorb</name>
    <name type="synonym">Freshwater snail</name>
    <dbReference type="NCBI Taxonomy" id="6526"/>
    <lineage>
        <taxon>Eukaryota</taxon>
        <taxon>Metazoa</taxon>
        <taxon>Spiralia</taxon>
        <taxon>Lophotrochozoa</taxon>
        <taxon>Mollusca</taxon>
        <taxon>Gastropoda</taxon>
        <taxon>Heterobranchia</taxon>
        <taxon>Euthyneura</taxon>
        <taxon>Panpulmonata</taxon>
        <taxon>Hygrophila</taxon>
        <taxon>Lymnaeoidea</taxon>
        <taxon>Planorbidae</taxon>
        <taxon>Biomphalaria</taxon>
    </lineage>
</organism>
<evidence type="ECO:0000313" key="2">
    <source>
        <dbReference type="EnsemblMetazoa" id="BGLB017995-PA"/>
    </source>
</evidence>
<accession>A0A2C9KE13</accession>